<reference evidence="3 4" key="1">
    <citation type="submission" date="2009-11" db="EMBL/GenBank/DDBJ databases">
        <title>Annotation of Allomyces macrogynus ATCC 38327.</title>
        <authorList>
            <consortium name="The Broad Institute Genome Sequencing Platform"/>
            <person name="Russ C."/>
            <person name="Cuomo C."/>
            <person name="Burger G."/>
            <person name="Gray M.W."/>
            <person name="Holland P.W.H."/>
            <person name="King N."/>
            <person name="Lang F.B.F."/>
            <person name="Roger A.J."/>
            <person name="Ruiz-Trillo I."/>
            <person name="Young S.K."/>
            <person name="Zeng Q."/>
            <person name="Gargeya S."/>
            <person name="Fitzgerald M."/>
            <person name="Haas B."/>
            <person name="Abouelleil A."/>
            <person name="Alvarado L."/>
            <person name="Arachchi H.M."/>
            <person name="Berlin A."/>
            <person name="Chapman S.B."/>
            <person name="Gearin G."/>
            <person name="Goldberg J."/>
            <person name="Griggs A."/>
            <person name="Gujja S."/>
            <person name="Hansen M."/>
            <person name="Heiman D."/>
            <person name="Howarth C."/>
            <person name="Larimer J."/>
            <person name="Lui A."/>
            <person name="MacDonald P.J.P."/>
            <person name="McCowen C."/>
            <person name="Montmayeur A."/>
            <person name="Murphy C."/>
            <person name="Neiman D."/>
            <person name="Pearson M."/>
            <person name="Priest M."/>
            <person name="Roberts A."/>
            <person name="Saif S."/>
            <person name="Shea T."/>
            <person name="Sisk P."/>
            <person name="Stolte C."/>
            <person name="Sykes S."/>
            <person name="Wortman J."/>
            <person name="Nusbaum C."/>
            <person name="Birren B."/>
        </authorList>
    </citation>
    <scope>NUCLEOTIDE SEQUENCE [LARGE SCALE GENOMIC DNA]</scope>
    <source>
        <strain evidence="3 4">ATCC 38327</strain>
    </source>
</reference>
<dbReference type="OrthoDB" id="333551at2759"/>
<feature type="region of interest" description="Disordered" evidence="2">
    <location>
        <begin position="151"/>
        <end position="195"/>
    </location>
</feature>
<keyword evidence="1" id="KW-0175">Coiled coil</keyword>
<dbReference type="Proteomes" id="UP000054350">
    <property type="component" value="Unassembled WGS sequence"/>
</dbReference>
<dbReference type="EMBL" id="GG745348">
    <property type="protein sequence ID" value="KNE65889.1"/>
    <property type="molecule type" value="Genomic_DNA"/>
</dbReference>
<dbReference type="VEuPathDB" id="FungiDB:AMAG_09853"/>
<sequence length="330" mass="37631">MSASKAAIPTTGLLDLQTELLRAQHQVESAKARARHSANKDAPSKLDHKFINALATRDRDRIRKELKKPEKPAPTTRSDAPEWEQVQAALVRKAEHYDRLKERGGMASSDEDEVEKDGDDEDDMAARARRERKRKRREEVAPLVDFLTKRYQELEQGGGDASSDDELFDSADDDDVVVSDQEERESDEEDMVEITDEFGRARLVPRRYAHEYMPPQSPSPYDDYSDKDRGWRSPSPPAHFDSKREVRTMGVGYYALSTDAGERAEQMRALQALREQTLEARRRVAEGHDPAREEMARRMKLILRRRAKKLGALRAQDVQWAVAMGNAGVM</sequence>
<feature type="compositionally biased region" description="Acidic residues" evidence="2">
    <location>
        <begin position="162"/>
        <end position="195"/>
    </location>
</feature>
<name>A0A0L0SU71_ALLM3</name>
<feature type="compositionally biased region" description="Basic residues" evidence="2">
    <location>
        <begin position="127"/>
        <end position="136"/>
    </location>
</feature>
<feature type="compositionally biased region" description="Acidic residues" evidence="2">
    <location>
        <begin position="109"/>
        <end position="123"/>
    </location>
</feature>
<feature type="region of interest" description="Disordered" evidence="2">
    <location>
        <begin position="211"/>
        <end position="241"/>
    </location>
</feature>
<accession>A0A0L0SU71</accession>
<feature type="compositionally biased region" description="Basic and acidic residues" evidence="2">
    <location>
        <begin position="92"/>
        <end position="104"/>
    </location>
</feature>
<dbReference type="PANTHER" id="PTHR15885">
    <property type="entry name" value="COILED-COIL DOMAIN-CONTAINING PROTEIN 174"/>
    <property type="match status" value="1"/>
</dbReference>
<evidence type="ECO:0000256" key="2">
    <source>
        <dbReference type="SAM" id="MobiDB-lite"/>
    </source>
</evidence>
<dbReference type="InterPro" id="IPR025066">
    <property type="entry name" value="CCDC174-like"/>
</dbReference>
<dbReference type="STRING" id="578462.A0A0L0SU71"/>
<reference evidence="4" key="2">
    <citation type="submission" date="2009-11" db="EMBL/GenBank/DDBJ databases">
        <title>The Genome Sequence of Allomyces macrogynus strain ATCC 38327.</title>
        <authorList>
            <consortium name="The Broad Institute Genome Sequencing Platform"/>
            <person name="Russ C."/>
            <person name="Cuomo C."/>
            <person name="Shea T."/>
            <person name="Young S.K."/>
            <person name="Zeng Q."/>
            <person name="Koehrsen M."/>
            <person name="Haas B."/>
            <person name="Borodovsky M."/>
            <person name="Guigo R."/>
            <person name="Alvarado L."/>
            <person name="Berlin A."/>
            <person name="Borenstein D."/>
            <person name="Chen Z."/>
            <person name="Engels R."/>
            <person name="Freedman E."/>
            <person name="Gellesch M."/>
            <person name="Goldberg J."/>
            <person name="Griggs A."/>
            <person name="Gujja S."/>
            <person name="Heiman D."/>
            <person name="Hepburn T."/>
            <person name="Howarth C."/>
            <person name="Jen D."/>
            <person name="Larson L."/>
            <person name="Lewis B."/>
            <person name="Mehta T."/>
            <person name="Park D."/>
            <person name="Pearson M."/>
            <person name="Roberts A."/>
            <person name="Saif S."/>
            <person name="Shenoy N."/>
            <person name="Sisk P."/>
            <person name="Stolte C."/>
            <person name="Sykes S."/>
            <person name="Walk T."/>
            <person name="White J."/>
            <person name="Yandava C."/>
            <person name="Burger G."/>
            <person name="Gray M.W."/>
            <person name="Holland P.W.H."/>
            <person name="King N."/>
            <person name="Lang F.B.F."/>
            <person name="Roger A.J."/>
            <person name="Ruiz-Trillo I."/>
            <person name="Lander E."/>
            <person name="Nusbaum C."/>
        </authorList>
    </citation>
    <scope>NUCLEOTIDE SEQUENCE [LARGE SCALE GENOMIC DNA]</scope>
    <source>
        <strain evidence="4">ATCC 38327</strain>
    </source>
</reference>
<evidence type="ECO:0000313" key="4">
    <source>
        <dbReference type="Proteomes" id="UP000054350"/>
    </source>
</evidence>
<organism evidence="3 4">
    <name type="scientific">Allomyces macrogynus (strain ATCC 38327)</name>
    <name type="common">Allomyces javanicus var. macrogynus</name>
    <dbReference type="NCBI Taxonomy" id="578462"/>
    <lineage>
        <taxon>Eukaryota</taxon>
        <taxon>Fungi</taxon>
        <taxon>Fungi incertae sedis</taxon>
        <taxon>Blastocladiomycota</taxon>
        <taxon>Blastocladiomycetes</taxon>
        <taxon>Blastocladiales</taxon>
        <taxon>Blastocladiaceae</taxon>
        <taxon>Allomyces</taxon>
    </lineage>
</organism>
<feature type="region of interest" description="Disordered" evidence="2">
    <location>
        <begin position="27"/>
        <end position="139"/>
    </location>
</feature>
<evidence type="ECO:0000313" key="3">
    <source>
        <dbReference type="EMBL" id="KNE65889.1"/>
    </source>
</evidence>
<dbReference type="GO" id="GO:0005634">
    <property type="term" value="C:nucleus"/>
    <property type="evidence" value="ECO:0007669"/>
    <property type="project" value="TreeGrafter"/>
</dbReference>
<dbReference type="AlphaFoldDB" id="A0A0L0SU71"/>
<gene>
    <name evidence="3" type="ORF">AMAG_09853</name>
</gene>
<dbReference type="PANTHER" id="PTHR15885:SF1">
    <property type="entry name" value="COILED-COIL DOMAIN-CONTAINING PROTEIN 174"/>
    <property type="match status" value="1"/>
</dbReference>
<evidence type="ECO:0000256" key="1">
    <source>
        <dbReference type="ARBA" id="ARBA00023054"/>
    </source>
</evidence>
<feature type="compositionally biased region" description="Basic and acidic residues" evidence="2">
    <location>
        <begin position="38"/>
        <end position="71"/>
    </location>
</feature>
<protein>
    <submittedName>
        <fullName evidence="3">Uncharacterized protein</fullName>
    </submittedName>
</protein>
<proteinExistence type="predicted"/>
<dbReference type="Pfam" id="PF13300">
    <property type="entry name" value="DUF4078"/>
    <property type="match status" value="1"/>
</dbReference>
<keyword evidence="4" id="KW-1185">Reference proteome</keyword>